<evidence type="ECO:0000313" key="3">
    <source>
        <dbReference type="Proteomes" id="UP000054770"/>
    </source>
</evidence>
<keyword evidence="1" id="KW-0732">Signal</keyword>
<comment type="caution">
    <text evidence="2">The sequence shown here is derived from an EMBL/GenBank/DDBJ whole genome shotgun (WGS) entry which is preliminary data.</text>
</comment>
<dbReference type="AlphaFoldDB" id="A0A158L5B6"/>
<feature type="chain" id="PRO_5011110459" description="Secreted protein" evidence="1">
    <location>
        <begin position="21"/>
        <end position="193"/>
    </location>
</feature>
<evidence type="ECO:0000313" key="2">
    <source>
        <dbReference type="EMBL" id="SAL88548.1"/>
    </source>
</evidence>
<protein>
    <recommendedName>
        <fullName evidence="4">Secreted protein</fullName>
    </recommendedName>
</protein>
<keyword evidence="3" id="KW-1185">Reference proteome</keyword>
<evidence type="ECO:0008006" key="4">
    <source>
        <dbReference type="Google" id="ProtNLM"/>
    </source>
</evidence>
<accession>A0A158L5B6</accession>
<proteinExistence type="predicted"/>
<reference evidence="2" key="1">
    <citation type="submission" date="2016-01" db="EMBL/GenBank/DDBJ databases">
        <authorList>
            <person name="Peeters C."/>
        </authorList>
    </citation>
    <scope>NUCLEOTIDE SEQUENCE [LARGE SCALE GENOMIC DNA]</scope>
    <source>
        <strain evidence="2">LMG 22940</strain>
    </source>
</reference>
<evidence type="ECO:0000256" key="1">
    <source>
        <dbReference type="SAM" id="SignalP"/>
    </source>
</evidence>
<gene>
    <name evidence="2" type="ORF">AWB68_08812</name>
</gene>
<dbReference type="Proteomes" id="UP000054770">
    <property type="component" value="Unassembled WGS sequence"/>
</dbReference>
<feature type="signal peptide" evidence="1">
    <location>
        <begin position="1"/>
        <end position="20"/>
    </location>
</feature>
<dbReference type="EMBL" id="FCON02000441">
    <property type="protein sequence ID" value="SAL88548.1"/>
    <property type="molecule type" value="Genomic_DNA"/>
</dbReference>
<sequence length="193" mass="20712">MFSWPPAITMSASPAMIALAASITAFRPEPQTLLIVMPGTADGSPALMSDWRAGFWPDPAVSTWPRITSLICSGFRFARSSTARITAAPRSGAAIFASDPPNLPTAVRAADTITTSVISTPLCRQQSLHLTHYSIISNIACIARAFLTRKPAVARAVPIFACAHGFVPKLFLAAHARSQIRREERQRVAGRTA</sequence>
<name>A0A158L5B6_9BURK</name>
<organism evidence="2 3">
    <name type="scientific">Caballeronia choica</name>
    <dbReference type="NCBI Taxonomy" id="326476"/>
    <lineage>
        <taxon>Bacteria</taxon>
        <taxon>Pseudomonadati</taxon>
        <taxon>Pseudomonadota</taxon>
        <taxon>Betaproteobacteria</taxon>
        <taxon>Burkholderiales</taxon>
        <taxon>Burkholderiaceae</taxon>
        <taxon>Caballeronia</taxon>
    </lineage>
</organism>